<proteinExistence type="inferred from homology"/>
<keyword evidence="3" id="KW-0547">Nucleotide-binding</keyword>
<dbReference type="InterPro" id="IPR003593">
    <property type="entry name" value="AAA+_ATPase"/>
</dbReference>
<keyword evidence="2" id="KW-0813">Transport</keyword>
<dbReference type="InterPro" id="IPR017871">
    <property type="entry name" value="ABC_transporter-like_CS"/>
</dbReference>
<dbReference type="RefSeq" id="WP_366181359.1">
    <property type="nucleotide sequence ID" value="NZ_CP159989.1"/>
</dbReference>
<sequence>MAAITTDGLTKRFSSTTTAVDHVNITVAEGEVYGLLGRNGAGKSTLMGMLLGLLEPTSGSFQIFGRSGSRARAASDVGALIESPAFYPFLSAQRNLEVIARYCGASARDVRRVLERVGLDDVAGRRFSRFSLGMKQRLGVAAAILGDPALVVLDEPTNGLDPQAIAQMRELIRSLRSEGRTVLLSSHILAEVEQVVDSVAIIANGAVVIESSLPNLRARHASDGVTVVVRTDDNAALLPALEALPGVSEIRSLPDGGIRLRTDDETARGLARELTRRSIGFTELTVETATLEALFLELTAQQTGDPDDHND</sequence>
<evidence type="ECO:0000256" key="3">
    <source>
        <dbReference type="ARBA" id="ARBA00022741"/>
    </source>
</evidence>
<protein>
    <submittedName>
        <fullName evidence="6">ATP-binding cassette domain-containing protein</fullName>
    </submittedName>
</protein>
<dbReference type="SUPFAM" id="SSF52540">
    <property type="entry name" value="P-loop containing nucleoside triphosphate hydrolases"/>
    <property type="match status" value="1"/>
</dbReference>
<evidence type="ECO:0000256" key="2">
    <source>
        <dbReference type="ARBA" id="ARBA00022448"/>
    </source>
</evidence>
<dbReference type="GO" id="GO:0005524">
    <property type="term" value="F:ATP binding"/>
    <property type="evidence" value="ECO:0007669"/>
    <property type="project" value="UniProtKB-KW"/>
</dbReference>
<dbReference type="Pfam" id="PF00005">
    <property type="entry name" value="ABC_tran"/>
    <property type="match status" value="1"/>
</dbReference>
<organism evidence="6">
    <name type="scientific">Actinomyces timonensis</name>
    <dbReference type="NCBI Taxonomy" id="1288391"/>
    <lineage>
        <taxon>Bacteria</taxon>
        <taxon>Bacillati</taxon>
        <taxon>Actinomycetota</taxon>
        <taxon>Actinomycetes</taxon>
        <taxon>Actinomycetales</taxon>
        <taxon>Actinomycetaceae</taxon>
        <taxon>Actinomyces</taxon>
    </lineage>
</organism>
<evidence type="ECO:0000256" key="1">
    <source>
        <dbReference type="ARBA" id="ARBA00005417"/>
    </source>
</evidence>
<name>A0AAU8N6T5_9ACTO</name>
<dbReference type="InterPro" id="IPR003439">
    <property type="entry name" value="ABC_transporter-like_ATP-bd"/>
</dbReference>
<dbReference type="PROSITE" id="PS00211">
    <property type="entry name" value="ABC_TRANSPORTER_1"/>
    <property type="match status" value="1"/>
</dbReference>
<comment type="similarity">
    <text evidence="1">Belongs to the ABC transporter superfamily.</text>
</comment>
<accession>A0AAU8N6T5</accession>
<dbReference type="Gene3D" id="3.40.50.300">
    <property type="entry name" value="P-loop containing nucleotide triphosphate hydrolases"/>
    <property type="match status" value="1"/>
</dbReference>
<evidence type="ECO:0000256" key="4">
    <source>
        <dbReference type="ARBA" id="ARBA00022840"/>
    </source>
</evidence>
<dbReference type="PANTHER" id="PTHR43335:SF4">
    <property type="entry name" value="ABC TRANSPORTER, ATP-BINDING PROTEIN"/>
    <property type="match status" value="1"/>
</dbReference>
<dbReference type="EMBL" id="CP159989">
    <property type="protein sequence ID" value="XCP83149.1"/>
    <property type="molecule type" value="Genomic_DNA"/>
</dbReference>
<gene>
    <name evidence="6" type="ORF">ABXS69_04550</name>
</gene>
<dbReference type="SMART" id="SM00382">
    <property type="entry name" value="AAA"/>
    <property type="match status" value="1"/>
</dbReference>
<reference evidence="6" key="1">
    <citation type="submission" date="2024-05" db="EMBL/GenBank/DDBJ databases">
        <title>Draft genome assemblies of 36 bacteria isolated from hibernating arctic ground squirrels.</title>
        <authorList>
            <person name="McKee H."/>
            <person name="Mullen L."/>
            <person name="Drown D.M."/>
            <person name="Duddleston K.N."/>
        </authorList>
    </citation>
    <scope>NUCLEOTIDE SEQUENCE</scope>
    <source>
        <strain evidence="6">AR004</strain>
    </source>
</reference>
<dbReference type="GO" id="GO:0016887">
    <property type="term" value="F:ATP hydrolysis activity"/>
    <property type="evidence" value="ECO:0007669"/>
    <property type="project" value="InterPro"/>
</dbReference>
<dbReference type="InterPro" id="IPR027417">
    <property type="entry name" value="P-loop_NTPase"/>
</dbReference>
<evidence type="ECO:0000259" key="5">
    <source>
        <dbReference type="PROSITE" id="PS50893"/>
    </source>
</evidence>
<dbReference type="AlphaFoldDB" id="A0AAU8N6T5"/>
<evidence type="ECO:0000313" key="6">
    <source>
        <dbReference type="EMBL" id="XCP83149.1"/>
    </source>
</evidence>
<feature type="domain" description="ABC transporter" evidence="5">
    <location>
        <begin position="4"/>
        <end position="229"/>
    </location>
</feature>
<keyword evidence="4 6" id="KW-0067">ATP-binding</keyword>
<dbReference type="PROSITE" id="PS50893">
    <property type="entry name" value="ABC_TRANSPORTER_2"/>
    <property type="match status" value="1"/>
</dbReference>
<dbReference type="PANTHER" id="PTHR43335">
    <property type="entry name" value="ABC TRANSPORTER, ATP-BINDING PROTEIN"/>
    <property type="match status" value="1"/>
</dbReference>